<keyword evidence="2 7" id="KW-0732">Signal</keyword>
<dbReference type="InterPro" id="IPR007000">
    <property type="entry name" value="PLipase_B-like"/>
</dbReference>
<feature type="non-terminal residue" evidence="8">
    <location>
        <position position="1"/>
    </location>
</feature>
<dbReference type="PANTHER" id="PTHR12370:SF3">
    <property type="entry name" value="PHOSPHOLIPASE B-LIKE 2-RELATED"/>
    <property type="match status" value="1"/>
</dbReference>
<dbReference type="Pfam" id="PF04916">
    <property type="entry name" value="Phospholip_B"/>
    <property type="match status" value="1"/>
</dbReference>
<evidence type="ECO:0000313" key="9">
    <source>
        <dbReference type="Proteomes" id="UP001432027"/>
    </source>
</evidence>
<sequence>IPSLLSIPSRYPMKPLYLILLLFAISQCRSVKRGPIVEYNFCTDRDGSSPYFFKLSSANEKCEIDVAKIQYINAINSTGWASVDIEISSEGIPEWQQAYAAGFLEGHSTRHLISDHAYNIVSHYCKGARTYCDRVFDFLLRQFQFMRLSIDNHPRDPYWKQVNFTLTHLSGMIDGYENTLMESRTDEELVRHKVFLIQLQAEIWDLEAKFNRPKWMSRRRGHCSALVKLLSDNSDILFSHTTWDSLSSLLRVQKRLRFKLSHLAGGEYSYTGYPGTLASIDDFYLNGANLAITETTNELYTKKLYDRMESRSVPTWIRSQVATRMASTGEQWALIFGRYNSGTYNNQWIIVDYNKFDRGLAPLLPGTLTILEQMPGALEYADMSSHLDQFGFWSSYNRPFFPKMFSLGGFSVMEEKYGEYFSYNETARSRIFRREQDKVKDLDSLHSLMRLNNYQSDPLSQCQSCSPHENAEYAIASRNDLNPIDGRYPFKGMEVRDMVATDVKYTSSSLPLLSFISECGPTHETLPPFDWSQSDLSDSVRHRGQPQRWNFHPIHNMWIDHSLYH</sequence>
<evidence type="ECO:0000256" key="1">
    <source>
        <dbReference type="ARBA" id="ARBA00007835"/>
    </source>
</evidence>
<evidence type="ECO:0000256" key="6">
    <source>
        <dbReference type="ARBA" id="ARBA00023180"/>
    </source>
</evidence>
<feature type="signal peptide" evidence="7">
    <location>
        <begin position="1"/>
        <end position="30"/>
    </location>
</feature>
<reference evidence="8" key="1">
    <citation type="submission" date="2023-10" db="EMBL/GenBank/DDBJ databases">
        <title>Genome assembly of Pristionchus species.</title>
        <authorList>
            <person name="Yoshida K."/>
            <person name="Sommer R.J."/>
        </authorList>
    </citation>
    <scope>NUCLEOTIDE SEQUENCE</scope>
    <source>
        <strain evidence="8">RS0144</strain>
    </source>
</reference>
<feature type="chain" id="PRO_5043101857" description="Phospholipase B-like" evidence="7">
    <location>
        <begin position="31"/>
        <end position="565"/>
    </location>
</feature>
<evidence type="ECO:0000256" key="4">
    <source>
        <dbReference type="ARBA" id="ARBA00022963"/>
    </source>
</evidence>
<organism evidence="8 9">
    <name type="scientific">Pristionchus entomophagus</name>
    <dbReference type="NCBI Taxonomy" id="358040"/>
    <lineage>
        <taxon>Eukaryota</taxon>
        <taxon>Metazoa</taxon>
        <taxon>Ecdysozoa</taxon>
        <taxon>Nematoda</taxon>
        <taxon>Chromadorea</taxon>
        <taxon>Rhabditida</taxon>
        <taxon>Rhabditina</taxon>
        <taxon>Diplogasteromorpha</taxon>
        <taxon>Diplogasteroidea</taxon>
        <taxon>Neodiplogasteridae</taxon>
        <taxon>Pristionchus</taxon>
    </lineage>
</organism>
<evidence type="ECO:0000256" key="3">
    <source>
        <dbReference type="ARBA" id="ARBA00022801"/>
    </source>
</evidence>
<accession>A0AAV5TZX5</accession>
<keyword evidence="9" id="KW-1185">Reference proteome</keyword>
<dbReference type="Gene3D" id="3.60.60.30">
    <property type="match status" value="1"/>
</dbReference>
<keyword evidence="4 7" id="KW-0442">Lipid degradation</keyword>
<dbReference type="PANTHER" id="PTHR12370">
    <property type="entry name" value="PHOSPHOLIPASE B-RELATED"/>
    <property type="match status" value="1"/>
</dbReference>
<dbReference type="AlphaFoldDB" id="A0AAV5TZX5"/>
<gene>
    <name evidence="8" type="ORF">PENTCL1PPCAC_21918</name>
</gene>
<evidence type="ECO:0000256" key="5">
    <source>
        <dbReference type="ARBA" id="ARBA00023098"/>
    </source>
</evidence>
<comment type="similarity">
    <text evidence="1 7">Belongs to the phospholipase B-like family.</text>
</comment>
<dbReference type="EMBL" id="BTSX01000005">
    <property type="protein sequence ID" value="GMS99743.1"/>
    <property type="molecule type" value="Genomic_DNA"/>
</dbReference>
<dbReference type="GO" id="GO:0005576">
    <property type="term" value="C:extracellular region"/>
    <property type="evidence" value="ECO:0007669"/>
    <property type="project" value="TreeGrafter"/>
</dbReference>
<dbReference type="EC" id="3.1.1.-" evidence="7"/>
<keyword evidence="6" id="KW-0325">Glycoprotein</keyword>
<evidence type="ECO:0000313" key="8">
    <source>
        <dbReference type="EMBL" id="GMS99743.1"/>
    </source>
</evidence>
<comment type="function">
    <text evidence="7">Putative phospholipase.</text>
</comment>
<keyword evidence="5 7" id="KW-0443">Lipid metabolism</keyword>
<proteinExistence type="inferred from homology"/>
<dbReference type="Proteomes" id="UP001432027">
    <property type="component" value="Unassembled WGS sequence"/>
</dbReference>
<dbReference type="GO" id="GO:0004620">
    <property type="term" value="F:phospholipase activity"/>
    <property type="evidence" value="ECO:0007669"/>
    <property type="project" value="InterPro"/>
</dbReference>
<comment type="caution">
    <text evidence="8">The sequence shown here is derived from an EMBL/GenBank/DDBJ whole genome shotgun (WGS) entry which is preliminary data.</text>
</comment>
<keyword evidence="3 7" id="KW-0378">Hydrolase</keyword>
<name>A0AAV5TZX5_9BILA</name>
<evidence type="ECO:0000256" key="2">
    <source>
        <dbReference type="ARBA" id="ARBA00022729"/>
    </source>
</evidence>
<evidence type="ECO:0000256" key="7">
    <source>
        <dbReference type="RuleBase" id="RU364138"/>
    </source>
</evidence>
<protein>
    <recommendedName>
        <fullName evidence="7">Phospholipase B-like</fullName>
        <ecNumber evidence="7">3.1.1.-</ecNumber>
    </recommendedName>
</protein>
<dbReference type="GO" id="GO:0009395">
    <property type="term" value="P:phospholipid catabolic process"/>
    <property type="evidence" value="ECO:0007669"/>
    <property type="project" value="TreeGrafter"/>
</dbReference>